<evidence type="ECO:0000313" key="12">
    <source>
        <dbReference type="Proteomes" id="UP000265515"/>
    </source>
</evidence>
<dbReference type="EMBL" id="BFEA01000619">
    <property type="protein sequence ID" value="GBG87551.1"/>
    <property type="molecule type" value="Genomic_DNA"/>
</dbReference>
<evidence type="ECO:0000256" key="2">
    <source>
        <dbReference type="ARBA" id="ARBA00012483"/>
    </source>
</evidence>
<dbReference type="GO" id="GO:0043161">
    <property type="term" value="P:proteasome-mediated ubiquitin-dependent protein catabolic process"/>
    <property type="evidence" value="ECO:0007669"/>
    <property type="project" value="TreeGrafter"/>
</dbReference>
<dbReference type="EC" id="2.3.2.27" evidence="2"/>
<dbReference type="InterPro" id="IPR003613">
    <property type="entry name" value="Ubox_domain"/>
</dbReference>
<dbReference type="InterPro" id="IPR045202">
    <property type="entry name" value="CHIP_RING-Ubox"/>
</dbReference>
<dbReference type="SUPFAM" id="SSF57850">
    <property type="entry name" value="RING/U-box"/>
    <property type="match status" value="1"/>
</dbReference>
<proteinExistence type="predicted"/>
<organism evidence="11 12">
    <name type="scientific">Chara braunii</name>
    <name type="common">Braun's stonewort</name>
    <dbReference type="NCBI Taxonomy" id="69332"/>
    <lineage>
        <taxon>Eukaryota</taxon>
        <taxon>Viridiplantae</taxon>
        <taxon>Streptophyta</taxon>
        <taxon>Charophyceae</taxon>
        <taxon>Charales</taxon>
        <taxon>Characeae</taxon>
        <taxon>Chara</taxon>
    </lineage>
</organism>
<evidence type="ECO:0000256" key="3">
    <source>
        <dbReference type="ARBA" id="ARBA00022679"/>
    </source>
</evidence>
<dbReference type="OMA" id="WAGVEHD"/>
<keyword evidence="12" id="KW-1185">Reference proteome</keyword>
<dbReference type="Gene3D" id="3.30.40.10">
    <property type="entry name" value="Zinc/RING finger domain, C3HC4 (zinc finger)"/>
    <property type="match status" value="1"/>
</dbReference>
<dbReference type="GO" id="GO:0051087">
    <property type="term" value="F:protein-folding chaperone binding"/>
    <property type="evidence" value="ECO:0007669"/>
    <property type="project" value="TreeGrafter"/>
</dbReference>
<dbReference type="InterPro" id="IPR019734">
    <property type="entry name" value="TPR_rpt"/>
</dbReference>
<evidence type="ECO:0000256" key="9">
    <source>
        <dbReference type="PROSITE-ProRule" id="PRU00339"/>
    </source>
</evidence>
<evidence type="ECO:0000256" key="7">
    <source>
        <dbReference type="ARBA" id="ARBA00044534"/>
    </source>
</evidence>
<protein>
    <recommendedName>
        <fullName evidence="7">E3 ubiquitin-protein ligase CHIP</fullName>
        <ecNumber evidence="2">2.3.2.27</ecNumber>
    </recommendedName>
    <alternativeName>
        <fullName evidence="8">RING-type E3 ubiquitin transferase CHIP</fullName>
    </alternativeName>
</protein>
<dbReference type="GO" id="GO:0005737">
    <property type="term" value="C:cytoplasm"/>
    <property type="evidence" value="ECO:0007669"/>
    <property type="project" value="TreeGrafter"/>
</dbReference>
<dbReference type="Gramene" id="GBG87551">
    <property type="protein sequence ID" value="GBG87551"/>
    <property type="gene ID" value="CBR_g45609"/>
</dbReference>
<dbReference type="Gene3D" id="1.25.40.10">
    <property type="entry name" value="Tetratricopeptide repeat domain"/>
    <property type="match status" value="1"/>
</dbReference>
<dbReference type="GO" id="GO:0061630">
    <property type="term" value="F:ubiquitin protein ligase activity"/>
    <property type="evidence" value="ECO:0007669"/>
    <property type="project" value="UniProtKB-EC"/>
</dbReference>
<dbReference type="STRING" id="69332.A0A388LZ55"/>
<dbReference type="AlphaFoldDB" id="A0A388LZ55"/>
<dbReference type="PROSITE" id="PS51698">
    <property type="entry name" value="U_BOX"/>
    <property type="match status" value="1"/>
</dbReference>
<keyword evidence="6 9" id="KW-0802">TPR repeat</keyword>
<keyword evidence="5" id="KW-0833">Ubl conjugation pathway</keyword>
<reference evidence="11 12" key="1">
    <citation type="journal article" date="2018" name="Cell">
        <title>The Chara Genome: Secondary Complexity and Implications for Plant Terrestrialization.</title>
        <authorList>
            <person name="Nishiyama T."/>
            <person name="Sakayama H."/>
            <person name="Vries J.D."/>
            <person name="Buschmann H."/>
            <person name="Saint-Marcoux D."/>
            <person name="Ullrich K.K."/>
            <person name="Haas F.B."/>
            <person name="Vanderstraeten L."/>
            <person name="Becker D."/>
            <person name="Lang D."/>
            <person name="Vosolsobe S."/>
            <person name="Rombauts S."/>
            <person name="Wilhelmsson P.K.I."/>
            <person name="Janitza P."/>
            <person name="Kern R."/>
            <person name="Heyl A."/>
            <person name="Rumpler F."/>
            <person name="Villalobos L.I.A.C."/>
            <person name="Clay J.M."/>
            <person name="Skokan R."/>
            <person name="Toyoda A."/>
            <person name="Suzuki Y."/>
            <person name="Kagoshima H."/>
            <person name="Schijlen E."/>
            <person name="Tajeshwar N."/>
            <person name="Catarino B."/>
            <person name="Hetherington A.J."/>
            <person name="Saltykova A."/>
            <person name="Bonnot C."/>
            <person name="Breuninger H."/>
            <person name="Symeonidi A."/>
            <person name="Radhakrishnan G.V."/>
            <person name="Van Nieuwerburgh F."/>
            <person name="Deforce D."/>
            <person name="Chang C."/>
            <person name="Karol K.G."/>
            <person name="Hedrich R."/>
            <person name="Ulvskov P."/>
            <person name="Glockner G."/>
            <person name="Delwiche C.F."/>
            <person name="Petrasek J."/>
            <person name="Van de Peer Y."/>
            <person name="Friml J."/>
            <person name="Beilby M."/>
            <person name="Dolan L."/>
            <person name="Kohara Y."/>
            <person name="Sugano S."/>
            <person name="Fujiyama A."/>
            <person name="Delaux P.-M."/>
            <person name="Quint M."/>
            <person name="TheiBen G."/>
            <person name="Hagemann M."/>
            <person name="Harholt J."/>
            <person name="Dunand C."/>
            <person name="Zachgo S."/>
            <person name="Langdale J."/>
            <person name="Maumus F."/>
            <person name="Straeten D.V.D."/>
            <person name="Gould S.B."/>
            <person name="Rensing S.A."/>
        </authorList>
    </citation>
    <scope>NUCLEOTIDE SEQUENCE [LARGE SCALE GENOMIC DNA]</scope>
    <source>
        <strain evidence="11 12">S276</strain>
    </source>
</reference>
<keyword evidence="4" id="KW-0677">Repeat</keyword>
<dbReference type="Proteomes" id="UP000265515">
    <property type="component" value="Unassembled WGS sequence"/>
</dbReference>
<gene>
    <name evidence="11" type="ORF">CBR_g45609</name>
</gene>
<dbReference type="GO" id="GO:0000209">
    <property type="term" value="P:protein polyubiquitination"/>
    <property type="evidence" value="ECO:0007669"/>
    <property type="project" value="TreeGrafter"/>
</dbReference>
<accession>A0A388LZ55</accession>
<dbReference type="CDD" id="cd16654">
    <property type="entry name" value="RING-Ubox_CHIP"/>
    <property type="match status" value="1"/>
</dbReference>
<dbReference type="Pfam" id="PF04564">
    <property type="entry name" value="U-box"/>
    <property type="match status" value="1"/>
</dbReference>
<sequence length="391" mass="43638">MIGNSQGCTLWLGLLDNSTTMTEGSLASRSSSSPRHLEEGEYFVERRSPLVFIMLNAAKQAEALKNQGNEYYMKQKFGAAIDMYTEAIALCPKVPVYWTNRAACHRKRNEWVEVEEDCRTALQLDKESVKAHFMLGLALLRRKESARGVCELEKALDLARGGSNGIGMAEEIWQELSKVRFTLWKAEGEERGQRVRDLHLQCERLLKEDSDRACHMVSSSGGRVPNLSSGSSPVHGGVFRNGFSQWLGIGKGMAEVDSCGDPDCQAGIPTGQESGSKDEHNVEKLRRIKEETNARLALLKDVFSVAEQRDCPGEVPDHLCCKLTMEIFRDPVITPSGITYERASLLEHLRKVGKFDPVTRATLHAEQLVPNLALKESVQLYLADHGWAYKL</sequence>
<feature type="repeat" description="TPR" evidence="9">
    <location>
        <begin position="61"/>
        <end position="94"/>
    </location>
</feature>
<dbReference type="OrthoDB" id="629492at2759"/>
<dbReference type="PANTHER" id="PTHR46803:SF2">
    <property type="entry name" value="E3 UBIQUITIN-PROTEIN LIGASE CHIP"/>
    <property type="match status" value="1"/>
</dbReference>
<dbReference type="SMART" id="SM00504">
    <property type="entry name" value="Ubox"/>
    <property type="match status" value="1"/>
</dbReference>
<dbReference type="SUPFAM" id="SSF48452">
    <property type="entry name" value="TPR-like"/>
    <property type="match status" value="1"/>
</dbReference>
<name>A0A388LZ55_CHABU</name>
<evidence type="ECO:0000259" key="10">
    <source>
        <dbReference type="PROSITE" id="PS51698"/>
    </source>
</evidence>
<evidence type="ECO:0000256" key="5">
    <source>
        <dbReference type="ARBA" id="ARBA00022786"/>
    </source>
</evidence>
<dbReference type="GO" id="GO:0006515">
    <property type="term" value="P:protein quality control for misfolded or incompletely synthesized proteins"/>
    <property type="evidence" value="ECO:0007669"/>
    <property type="project" value="TreeGrafter"/>
</dbReference>
<dbReference type="UniPathway" id="UPA00143"/>
<dbReference type="GO" id="GO:0045862">
    <property type="term" value="P:positive regulation of proteolysis"/>
    <property type="evidence" value="ECO:0007669"/>
    <property type="project" value="TreeGrafter"/>
</dbReference>
<dbReference type="InterPro" id="IPR013083">
    <property type="entry name" value="Znf_RING/FYVE/PHD"/>
</dbReference>
<evidence type="ECO:0000313" key="11">
    <source>
        <dbReference type="EMBL" id="GBG87551.1"/>
    </source>
</evidence>
<evidence type="ECO:0000256" key="8">
    <source>
        <dbReference type="ARBA" id="ARBA00044543"/>
    </source>
</evidence>
<evidence type="ECO:0000256" key="4">
    <source>
        <dbReference type="ARBA" id="ARBA00022737"/>
    </source>
</evidence>
<dbReference type="PANTHER" id="PTHR46803">
    <property type="entry name" value="E3 UBIQUITIN-PROTEIN LIGASE CHIP"/>
    <property type="match status" value="1"/>
</dbReference>
<evidence type="ECO:0000256" key="6">
    <source>
        <dbReference type="ARBA" id="ARBA00022803"/>
    </source>
</evidence>
<feature type="domain" description="U-box" evidence="10">
    <location>
        <begin position="314"/>
        <end position="388"/>
    </location>
</feature>
<keyword evidence="3" id="KW-0808">Transferase</keyword>
<comment type="catalytic activity">
    <reaction evidence="1">
        <text>S-ubiquitinyl-[E2 ubiquitin-conjugating enzyme]-L-cysteine + [acceptor protein]-L-lysine = [E2 ubiquitin-conjugating enzyme]-L-cysteine + N(6)-ubiquitinyl-[acceptor protein]-L-lysine.</text>
        <dbReference type="EC" id="2.3.2.27"/>
    </reaction>
</comment>
<dbReference type="PROSITE" id="PS50005">
    <property type="entry name" value="TPR"/>
    <property type="match status" value="1"/>
</dbReference>
<dbReference type="InterPro" id="IPR011990">
    <property type="entry name" value="TPR-like_helical_dom_sf"/>
</dbReference>
<comment type="caution">
    <text evidence="11">The sequence shown here is derived from an EMBL/GenBank/DDBJ whole genome shotgun (WGS) entry which is preliminary data.</text>
</comment>
<evidence type="ECO:0000256" key="1">
    <source>
        <dbReference type="ARBA" id="ARBA00000900"/>
    </source>
</evidence>
<dbReference type="SMART" id="SM00028">
    <property type="entry name" value="TPR"/>
    <property type="match status" value="3"/>
</dbReference>
<dbReference type="GO" id="GO:0071218">
    <property type="term" value="P:cellular response to misfolded protein"/>
    <property type="evidence" value="ECO:0007669"/>
    <property type="project" value="TreeGrafter"/>
</dbReference>